<feature type="domain" description="Cns1/TTC4 wheel" evidence="1">
    <location>
        <begin position="210"/>
        <end position="276"/>
    </location>
</feature>
<evidence type="ECO:0000313" key="2">
    <source>
        <dbReference type="EMBL" id="CAF3021782.1"/>
    </source>
</evidence>
<organism evidence="2 3">
    <name type="scientific">Lepeophtheirus salmonis</name>
    <name type="common">Salmon louse</name>
    <name type="synonym">Caligus salmonis</name>
    <dbReference type="NCBI Taxonomy" id="72036"/>
    <lineage>
        <taxon>Eukaryota</taxon>
        <taxon>Metazoa</taxon>
        <taxon>Ecdysozoa</taxon>
        <taxon>Arthropoda</taxon>
        <taxon>Crustacea</taxon>
        <taxon>Multicrustacea</taxon>
        <taxon>Hexanauplia</taxon>
        <taxon>Copepoda</taxon>
        <taxon>Siphonostomatoida</taxon>
        <taxon>Caligidae</taxon>
        <taxon>Lepeophtheirus</taxon>
    </lineage>
</organism>
<evidence type="ECO:0000313" key="3">
    <source>
        <dbReference type="Proteomes" id="UP000675881"/>
    </source>
</evidence>
<dbReference type="InterPro" id="IPR044059">
    <property type="entry name" value="Csn1/TTC4_wheel"/>
</dbReference>
<accession>A0A7R8HCT2</accession>
<evidence type="ECO:0000259" key="1">
    <source>
        <dbReference type="Pfam" id="PF18972"/>
    </source>
</evidence>
<name>A0A7R8HCT2_LEPSM</name>
<dbReference type="GO" id="GO:0051879">
    <property type="term" value="F:Hsp90 protein binding"/>
    <property type="evidence" value="ECO:0007669"/>
    <property type="project" value="InterPro"/>
</dbReference>
<reference evidence="2" key="1">
    <citation type="submission" date="2021-02" db="EMBL/GenBank/DDBJ databases">
        <authorList>
            <person name="Bekaert M."/>
        </authorList>
    </citation>
    <scope>NUCLEOTIDE SEQUENCE</scope>
    <source>
        <strain evidence="2">IoA-00</strain>
    </source>
</reference>
<gene>
    <name evidence="2" type="ORF">LSAA_13558</name>
</gene>
<dbReference type="PANTHER" id="PTHR46035:SF1">
    <property type="entry name" value="TETRATRICOPEPTIDE REPEAT PROTEIN 4"/>
    <property type="match status" value="1"/>
</dbReference>
<sequence>MDYAGLREKMANMDETQRMTLMEKMDKELDQYIESLESNSSRYVEGWSKDNWEKEMEEHPFFATSSNEGELSPLMQGIQDIKYSPDENSPLELALNYKEDGNYGFKYKKYRIARNVRWNSRDTRSVSSGVKEFFANDPDNEEIKDIKTKAFSKKSEQERNERKEALRIHKESILLESLLSEITSRKINLDLIPVHPFAPEAKRLHLNGPHLVWPVMFVYPEFQQSDFIQELSEDDYIFDHIYVVFNPEDEPPIWDTNQHYVASEVEAFFRHMEKRLSCEN</sequence>
<dbReference type="EMBL" id="HG994587">
    <property type="protein sequence ID" value="CAF3021782.1"/>
    <property type="molecule type" value="Genomic_DNA"/>
</dbReference>
<dbReference type="Proteomes" id="UP000675881">
    <property type="component" value="Chromosome 8"/>
</dbReference>
<dbReference type="GO" id="GO:0006457">
    <property type="term" value="P:protein folding"/>
    <property type="evidence" value="ECO:0007669"/>
    <property type="project" value="TreeGrafter"/>
</dbReference>
<dbReference type="GO" id="GO:0005634">
    <property type="term" value="C:nucleus"/>
    <property type="evidence" value="ECO:0007669"/>
    <property type="project" value="TreeGrafter"/>
</dbReference>
<protein>
    <submittedName>
        <fullName evidence="2">(salmon louse) hypothetical protein</fullName>
    </submittedName>
</protein>
<keyword evidence="3" id="KW-1185">Reference proteome</keyword>
<dbReference type="OrthoDB" id="420195at2759"/>
<dbReference type="AlphaFoldDB" id="A0A7R8HCT2"/>
<dbReference type="GO" id="GO:0005829">
    <property type="term" value="C:cytosol"/>
    <property type="evidence" value="ECO:0007669"/>
    <property type="project" value="TreeGrafter"/>
</dbReference>
<dbReference type="GO" id="GO:0030544">
    <property type="term" value="F:Hsp70 protein binding"/>
    <property type="evidence" value="ECO:0007669"/>
    <property type="project" value="TreeGrafter"/>
</dbReference>
<dbReference type="PANTHER" id="PTHR46035">
    <property type="entry name" value="TETRATRICOPEPTIDE REPEAT PROTEIN 4"/>
    <property type="match status" value="1"/>
</dbReference>
<proteinExistence type="predicted"/>
<dbReference type="Pfam" id="PF18972">
    <property type="entry name" value="Wheel"/>
    <property type="match status" value="1"/>
</dbReference>